<dbReference type="AlphaFoldDB" id="A0A8J9T0Y3"/>
<reference evidence="1" key="1">
    <citation type="submission" date="2022-02" db="EMBL/GenBank/DDBJ databases">
        <authorList>
            <person name="Giguere J D."/>
        </authorList>
    </citation>
    <scope>NUCLEOTIDE SEQUENCE</scope>
    <source>
        <strain evidence="1">CCAP 1055/1</strain>
    </source>
</reference>
<dbReference type="EMBL" id="OU594953">
    <property type="protein sequence ID" value="CAG9279538.1"/>
    <property type="molecule type" value="Genomic_DNA"/>
</dbReference>
<proteinExistence type="predicted"/>
<name>A0A8J9T0Y3_PHATR</name>
<protein>
    <submittedName>
        <fullName evidence="1">Uncharacterized protein</fullName>
    </submittedName>
</protein>
<evidence type="ECO:0000313" key="1">
    <source>
        <dbReference type="EMBL" id="CAG9279538.1"/>
    </source>
</evidence>
<sequence length="280" mass="30996">MTEVAAARNNNLVAESDLDAALHAVDRHLHNHGRVGKGTLDETTRLALQASLHAHIQRIVQPVTDEAFHLYVHRNTLAVDQDTTTTVTGTTDTTCSTATGTTIDTTTRTIPHHDPYGFAESELLDVEALERVQALRTQVRDEAARIHALQTSVLERAAQLASRQTQLQHCVPLAVSNHAFADTNQDERVDKIRVMQQALTTMQQALQQTQQALPTHHTSLQTTIAAIELDMDKQNRHGLSQTELAITQREKDTDMDSAAVHPQALLDLPPMTRLANFLRD</sequence>
<organism evidence="1">
    <name type="scientific">Phaeodactylum tricornutum</name>
    <name type="common">Diatom</name>
    <dbReference type="NCBI Taxonomy" id="2850"/>
    <lineage>
        <taxon>Eukaryota</taxon>
        <taxon>Sar</taxon>
        <taxon>Stramenopiles</taxon>
        <taxon>Ochrophyta</taxon>
        <taxon>Bacillariophyta</taxon>
        <taxon>Bacillariophyceae</taxon>
        <taxon>Bacillariophycidae</taxon>
        <taxon>Naviculales</taxon>
        <taxon>Phaeodactylaceae</taxon>
        <taxon>Phaeodactylum</taxon>
    </lineage>
</organism>
<dbReference type="Proteomes" id="UP000836788">
    <property type="component" value="Chromosome 12"/>
</dbReference>
<gene>
    <name evidence="1" type="ORF">PTTT1_LOCUS10400</name>
</gene>
<accession>A0A8J9T0Y3</accession>